<evidence type="ECO:0000256" key="10">
    <source>
        <dbReference type="ARBA" id="ARBA00023033"/>
    </source>
</evidence>
<comment type="cofactor">
    <cofactor evidence="1">
        <name>FAD</name>
        <dbReference type="ChEBI" id="CHEBI:57692"/>
    </cofactor>
</comment>
<reference evidence="16" key="1">
    <citation type="submission" date="2021-01" db="EMBL/GenBank/DDBJ databases">
        <title>Whole genome shotgun sequence of Actinoplanes rishiriensis NBRC 108556.</title>
        <authorList>
            <person name="Komaki H."/>
            <person name="Tamura T."/>
        </authorList>
    </citation>
    <scope>NUCLEOTIDE SEQUENCE</scope>
    <source>
        <strain evidence="16">NBRC 108556</strain>
    </source>
</reference>
<comment type="similarity">
    <text evidence="3">Belongs to the lysine N(6)-hydroxylase/L-ornithine N(5)-oxygenase family.</text>
</comment>
<dbReference type="InterPro" id="IPR036188">
    <property type="entry name" value="FAD/NAD-bd_sf"/>
</dbReference>
<evidence type="ECO:0000256" key="9">
    <source>
        <dbReference type="ARBA" id="ARBA00023002"/>
    </source>
</evidence>
<comment type="pathway">
    <text evidence="2">Siderophore biosynthesis.</text>
</comment>
<keyword evidence="10" id="KW-0503">Monooxygenase</keyword>
<evidence type="ECO:0000256" key="11">
    <source>
        <dbReference type="ARBA" id="ARBA00029939"/>
    </source>
</evidence>
<evidence type="ECO:0000313" key="17">
    <source>
        <dbReference type="Proteomes" id="UP000636960"/>
    </source>
</evidence>
<evidence type="ECO:0000256" key="7">
    <source>
        <dbReference type="ARBA" id="ARBA00022827"/>
    </source>
</evidence>
<evidence type="ECO:0000256" key="12">
    <source>
        <dbReference type="ARBA" id="ARBA00031158"/>
    </source>
</evidence>
<evidence type="ECO:0000256" key="8">
    <source>
        <dbReference type="ARBA" id="ARBA00022857"/>
    </source>
</evidence>
<dbReference type="AlphaFoldDB" id="A0A919MZL6"/>
<evidence type="ECO:0000256" key="3">
    <source>
        <dbReference type="ARBA" id="ARBA00007588"/>
    </source>
</evidence>
<dbReference type="PANTHER" id="PTHR42802:SF1">
    <property type="entry name" value="L-ORNITHINE N(5)-MONOOXYGENASE"/>
    <property type="match status" value="1"/>
</dbReference>
<keyword evidence="6" id="KW-0285">Flavoprotein</keyword>
<comment type="caution">
    <text evidence="16">The sequence shown here is derived from an EMBL/GenBank/DDBJ whole genome shotgun (WGS) entry which is preliminary data.</text>
</comment>
<evidence type="ECO:0000256" key="14">
    <source>
        <dbReference type="ARBA" id="ARBA00032738"/>
    </source>
</evidence>
<keyword evidence="8" id="KW-0521">NADP</keyword>
<accession>A0A919MZL6</accession>
<evidence type="ECO:0000313" key="16">
    <source>
        <dbReference type="EMBL" id="GIF01410.1"/>
    </source>
</evidence>
<dbReference type="EC" id="1.14.13.59" evidence="4"/>
<protein>
    <recommendedName>
        <fullName evidence="5">L-lysine N6-monooxygenase MbtG</fullName>
        <ecNumber evidence="4">1.14.13.59</ecNumber>
    </recommendedName>
    <alternativeName>
        <fullName evidence="14">Lysine 6-N-hydroxylase</fullName>
    </alternativeName>
    <alternativeName>
        <fullName evidence="13">Lysine N6-hydroxylase</fullName>
    </alternativeName>
    <alternativeName>
        <fullName evidence="11">Lysine-N-oxygenase</fullName>
    </alternativeName>
    <alternativeName>
        <fullName evidence="12">Mycobactin synthase protein G</fullName>
    </alternativeName>
</protein>
<dbReference type="InterPro" id="IPR025700">
    <property type="entry name" value="Lys/Orn_oxygenase"/>
</dbReference>
<evidence type="ECO:0000256" key="13">
    <source>
        <dbReference type="ARBA" id="ARBA00032493"/>
    </source>
</evidence>
<dbReference type="RefSeq" id="WP_203790142.1">
    <property type="nucleotide sequence ID" value="NZ_BOMV01000103.1"/>
</dbReference>
<dbReference type="EMBL" id="BOMV01000103">
    <property type="protein sequence ID" value="GIF01410.1"/>
    <property type="molecule type" value="Genomic_DNA"/>
</dbReference>
<dbReference type="Pfam" id="PF13434">
    <property type="entry name" value="Lys_Orn_oxgnase"/>
    <property type="match status" value="1"/>
</dbReference>
<evidence type="ECO:0000256" key="2">
    <source>
        <dbReference type="ARBA" id="ARBA00004924"/>
    </source>
</evidence>
<keyword evidence="17" id="KW-1185">Reference proteome</keyword>
<gene>
    <name evidence="16" type="ORF">Ari01nite_88740</name>
</gene>
<keyword evidence="9" id="KW-0560">Oxidoreductase</keyword>
<keyword evidence="7" id="KW-0274">FAD</keyword>
<dbReference type="Proteomes" id="UP000636960">
    <property type="component" value="Unassembled WGS sequence"/>
</dbReference>
<dbReference type="SUPFAM" id="SSF51905">
    <property type="entry name" value="FAD/NAD(P)-binding domain"/>
    <property type="match status" value="2"/>
</dbReference>
<evidence type="ECO:0000256" key="15">
    <source>
        <dbReference type="ARBA" id="ARBA00048407"/>
    </source>
</evidence>
<comment type="catalytic activity">
    <reaction evidence="15">
        <text>L-lysine + NADPH + O2 = N(6)-hydroxy-L-lysine + NADP(+) + H2O</text>
        <dbReference type="Rhea" id="RHEA:23228"/>
        <dbReference type="ChEBI" id="CHEBI:15377"/>
        <dbReference type="ChEBI" id="CHEBI:15379"/>
        <dbReference type="ChEBI" id="CHEBI:32551"/>
        <dbReference type="ChEBI" id="CHEBI:57783"/>
        <dbReference type="ChEBI" id="CHEBI:57820"/>
        <dbReference type="ChEBI" id="CHEBI:58349"/>
        <dbReference type="EC" id="1.14.13.59"/>
    </reaction>
</comment>
<evidence type="ECO:0000256" key="1">
    <source>
        <dbReference type="ARBA" id="ARBA00001974"/>
    </source>
</evidence>
<dbReference type="Gene3D" id="3.50.50.60">
    <property type="entry name" value="FAD/NAD(P)-binding domain"/>
    <property type="match status" value="1"/>
</dbReference>
<evidence type="ECO:0000256" key="4">
    <source>
        <dbReference type="ARBA" id="ARBA00013076"/>
    </source>
</evidence>
<sequence>MLSAVDIDVYDLVGIGFGPSNLALAIAVEEHNARCPRVEDRISAVFLEKQDDFGWHRGMLFETADMQVSFLKDLVTMRNPASDFSFVSYLHAHDRLADFINYKSMYPLRVEFHDYLSWAAGRMRDAVAYGHTVIDVVPVGGGDFLDVVAQHAGGVRTVRARNVVVAVGLESSLPPEITPAERVWHNLDILHRAAAFEVSAPERFIVVGAGQSAAESVAFLHENYPTAEVCSVFFRYGYSPADDSNFANRIFDPEAVDLYFDAPADVKRMLFDYHRNTNYSVVDGDLIQDLYRRVYRERVLGRQRLRMMNASRVADLEARPDGVTAVVEHLPTGERVALEADAIVYATGYRPVDTARLLGTAGPLCRRDDENLLRIDRDYRVVTEDHLHAGIYLQGNTEHAHGITATLLSAVAVRSGEIVASVAADVADRRPLPPPAPRPLAMIGDR</sequence>
<organism evidence="16 17">
    <name type="scientific">Paractinoplanes rishiriensis</name>
    <dbReference type="NCBI Taxonomy" id="1050105"/>
    <lineage>
        <taxon>Bacteria</taxon>
        <taxon>Bacillati</taxon>
        <taxon>Actinomycetota</taxon>
        <taxon>Actinomycetes</taxon>
        <taxon>Micromonosporales</taxon>
        <taxon>Micromonosporaceae</taxon>
        <taxon>Paractinoplanes</taxon>
    </lineage>
</organism>
<dbReference type="PANTHER" id="PTHR42802">
    <property type="entry name" value="MONOOXYGENASE"/>
    <property type="match status" value="1"/>
</dbReference>
<dbReference type="PRINTS" id="PR00368">
    <property type="entry name" value="FADPNR"/>
</dbReference>
<proteinExistence type="inferred from homology"/>
<name>A0A919MZL6_9ACTN</name>
<evidence type="ECO:0000256" key="6">
    <source>
        <dbReference type="ARBA" id="ARBA00022630"/>
    </source>
</evidence>
<dbReference type="GO" id="GO:0047091">
    <property type="term" value="F:L-lysine 6-monooxygenase (NADPH) activity"/>
    <property type="evidence" value="ECO:0007669"/>
    <property type="project" value="UniProtKB-EC"/>
</dbReference>
<evidence type="ECO:0000256" key="5">
    <source>
        <dbReference type="ARBA" id="ARBA00016406"/>
    </source>
</evidence>